<dbReference type="EMBL" id="KN847538">
    <property type="protein sequence ID" value="KIW05183.1"/>
    <property type="molecule type" value="Genomic_DNA"/>
</dbReference>
<dbReference type="GO" id="GO:0005778">
    <property type="term" value="C:peroxisomal membrane"/>
    <property type="evidence" value="ECO:0007669"/>
    <property type="project" value="UniProtKB-SubCell"/>
</dbReference>
<dbReference type="AlphaFoldDB" id="A0A0D2ADW8"/>
<dbReference type="RefSeq" id="XP_016215052.1">
    <property type="nucleotide sequence ID" value="XM_016356963.1"/>
</dbReference>
<dbReference type="STRING" id="253628.A0A0D2ADW8"/>
<evidence type="ECO:0000313" key="6">
    <source>
        <dbReference type="Proteomes" id="UP000053259"/>
    </source>
</evidence>
<evidence type="ECO:0000313" key="5">
    <source>
        <dbReference type="EMBL" id="KIW05183.1"/>
    </source>
</evidence>
<dbReference type="PANTHER" id="PTHR12652">
    <property type="entry name" value="PEROXISOMAL BIOGENESIS FACTOR 11"/>
    <property type="match status" value="1"/>
</dbReference>
<name>A0A0D2ADW8_9PEZI</name>
<dbReference type="GO" id="GO:0016559">
    <property type="term" value="P:peroxisome fission"/>
    <property type="evidence" value="ECO:0007669"/>
    <property type="project" value="InterPro"/>
</dbReference>
<dbReference type="VEuPathDB" id="FungiDB:PV09_03731"/>
<evidence type="ECO:0000256" key="2">
    <source>
        <dbReference type="ARBA" id="ARBA00023136"/>
    </source>
</evidence>
<sequence>MSSSDVEKAKAKSNDALTMLFNSSLDKRITQLVKILSSAAGIDATFCFLGYGAVLTSAQLQIISQYVAKTELKARLLSIALSAKNLGALCSDVRTFLRLWGLLKLYLGAKAAYLTPPKDTILKMISWSQLASMSGYFWYENGVYLAGKGILRGAGFTPAELGPKMRRAIWLYGLYLVLDFVRLYRLTQLASADSRPQTKASSTSLGGEKDVAVVDEAALAKKAADERAWYKSLYVDLSYFPLCFHWGVEGGTIPAQWADLVVGALCSCAGYVSFKEQLINTA</sequence>
<dbReference type="Pfam" id="PF05648">
    <property type="entry name" value="PEX11"/>
    <property type="match status" value="1"/>
</dbReference>
<dbReference type="Proteomes" id="UP000053259">
    <property type="component" value="Unassembled WGS sequence"/>
</dbReference>
<evidence type="ECO:0000256" key="4">
    <source>
        <dbReference type="ARBA" id="ARBA00046271"/>
    </source>
</evidence>
<organism evidence="5 6">
    <name type="scientific">Verruconis gallopava</name>
    <dbReference type="NCBI Taxonomy" id="253628"/>
    <lineage>
        <taxon>Eukaryota</taxon>
        <taxon>Fungi</taxon>
        <taxon>Dikarya</taxon>
        <taxon>Ascomycota</taxon>
        <taxon>Pezizomycotina</taxon>
        <taxon>Dothideomycetes</taxon>
        <taxon>Pleosporomycetidae</taxon>
        <taxon>Venturiales</taxon>
        <taxon>Sympoventuriaceae</taxon>
        <taxon>Verruconis</taxon>
    </lineage>
</organism>
<dbReference type="HOGENOM" id="CLU_052213_0_1_1"/>
<dbReference type="GeneID" id="27311704"/>
<evidence type="ECO:0000256" key="3">
    <source>
        <dbReference type="ARBA" id="ARBA00023140"/>
    </source>
</evidence>
<gene>
    <name evidence="5" type="ORF">PV09_03731</name>
</gene>
<protein>
    <submittedName>
        <fullName evidence="5">Uncharacterized protein</fullName>
    </submittedName>
</protein>
<keyword evidence="1" id="KW-0962">Peroxisome biogenesis</keyword>
<keyword evidence="3" id="KW-0576">Peroxisome</keyword>
<keyword evidence="6" id="KW-1185">Reference proteome</keyword>
<comment type="subcellular location">
    <subcellularLocation>
        <location evidence="4">Peroxisome membrane</location>
    </subcellularLocation>
</comment>
<dbReference type="InterPro" id="IPR008733">
    <property type="entry name" value="PEX11"/>
</dbReference>
<reference evidence="5 6" key="1">
    <citation type="submission" date="2015-01" db="EMBL/GenBank/DDBJ databases">
        <title>The Genome Sequence of Ochroconis gallopava CBS43764.</title>
        <authorList>
            <consortium name="The Broad Institute Genomics Platform"/>
            <person name="Cuomo C."/>
            <person name="de Hoog S."/>
            <person name="Gorbushina A."/>
            <person name="Stielow B."/>
            <person name="Teixiera M."/>
            <person name="Abouelleil A."/>
            <person name="Chapman S.B."/>
            <person name="Priest M."/>
            <person name="Young S.K."/>
            <person name="Wortman J."/>
            <person name="Nusbaum C."/>
            <person name="Birren B."/>
        </authorList>
    </citation>
    <scope>NUCLEOTIDE SEQUENCE [LARGE SCALE GENOMIC DNA]</scope>
    <source>
        <strain evidence="5 6">CBS 43764</strain>
    </source>
</reference>
<dbReference type="OrthoDB" id="10005898at2759"/>
<evidence type="ECO:0000256" key="1">
    <source>
        <dbReference type="ARBA" id="ARBA00022593"/>
    </source>
</evidence>
<dbReference type="InParanoid" id="A0A0D2ADW8"/>
<proteinExistence type="predicted"/>
<dbReference type="PANTHER" id="PTHR12652:SF25">
    <property type="entry name" value="MICROBODY (PEROXISOME) PROLIFERATION PROTEIN PEROXIN 11C (EUROFUNG)"/>
    <property type="match status" value="1"/>
</dbReference>
<keyword evidence="2" id="KW-0472">Membrane</keyword>
<accession>A0A0D2ADW8</accession>